<proteinExistence type="predicted"/>
<dbReference type="Pfam" id="PF03099">
    <property type="entry name" value="BPL_LplA_LipB"/>
    <property type="match status" value="1"/>
</dbReference>
<organism evidence="3">
    <name type="scientific">marine metagenome</name>
    <dbReference type="NCBI Taxonomy" id="408172"/>
    <lineage>
        <taxon>unclassified sequences</taxon>
        <taxon>metagenomes</taxon>
        <taxon>ecological metagenomes</taxon>
    </lineage>
</organism>
<dbReference type="InterPro" id="IPR045864">
    <property type="entry name" value="aa-tRNA-synth_II/BPL/LPL"/>
</dbReference>
<accession>A0A383BEZ3</accession>
<feature type="domain" description="BPL/LPL catalytic" evidence="2">
    <location>
        <begin position="5"/>
        <end position="143"/>
    </location>
</feature>
<reference evidence="3" key="1">
    <citation type="submission" date="2018-05" db="EMBL/GenBank/DDBJ databases">
        <authorList>
            <person name="Lanie J.A."/>
            <person name="Ng W.-L."/>
            <person name="Kazmierczak K.M."/>
            <person name="Andrzejewski T.M."/>
            <person name="Davidsen T.M."/>
            <person name="Wayne K.J."/>
            <person name="Tettelin H."/>
            <person name="Glass J.I."/>
            <person name="Rusch D."/>
            <person name="Podicherti R."/>
            <person name="Tsui H.-C.T."/>
            <person name="Winkler M.E."/>
        </authorList>
    </citation>
    <scope>NUCLEOTIDE SEQUENCE</scope>
</reference>
<dbReference type="PANTHER" id="PTHR12835">
    <property type="entry name" value="BIOTIN PROTEIN LIGASE"/>
    <property type="match status" value="1"/>
</dbReference>
<dbReference type="InterPro" id="IPR004408">
    <property type="entry name" value="Biotin_CoA_COase_ligase"/>
</dbReference>
<dbReference type="PANTHER" id="PTHR12835:SF5">
    <property type="entry name" value="BIOTIN--PROTEIN LIGASE"/>
    <property type="match status" value="1"/>
</dbReference>
<dbReference type="PROSITE" id="PS51733">
    <property type="entry name" value="BPL_LPL_CATALYTIC"/>
    <property type="match status" value="1"/>
</dbReference>
<evidence type="ECO:0000256" key="1">
    <source>
        <dbReference type="ARBA" id="ARBA00022598"/>
    </source>
</evidence>
<dbReference type="GO" id="GO:0004077">
    <property type="term" value="F:biotin--[biotin carboxyl-carrier protein] ligase activity"/>
    <property type="evidence" value="ECO:0007669"/>
    <property type="project" value="InterPro"/>
</dbReference>
<gene>
    <name evidence="3" type="ORF">METZ01_LOCUS471551</name>
</gene>
<dbReference type="Gene3D" id="3.30.930.10">
    <property type="entry name" value="Bira Bifunctional Protein, Domain 2"/>
    <property type="match status" value="1"/>
</dbReference>
<dbReference type="SUPFAM" id="SSF55681">
    <property type="entry name" value="Class II aaRS and biotin synthetases"/>
    <property type="match status" value="1"/>
</dbReference>
<sequence length="143" mass="15829">MFSISNIQAGLNTEFLGQQIKFIDQTPSTNDDAWKCFHENGLEGTLIITNNQVNGRGRRKSKWSSTPDKSLTFSFLLIPSIPLENLGLLPLLTGVSIIKGIWNITKIDVGLKWPNDIMINHKKIGGILIESNTKKNKLGVVIG</sequence>
<dbReference type="GO" id="GO:0005737">
    <property type="term" value="C:cytoplasm"/>
    <property type="evidence" value="ECO:0007669"/>
    <property type="project" value="TreeGrafter"/>
</dbReference>
<dbReference type="EMBL" id="UINC01200005">
    <property type="protein sequence ID" value="SVE18697.1"/>
    <property type="molecule type" value="Genomic_DNA"/>
</dbReference>
<feature type="non-terminal residue" evidence="3">
    <location>
        <position position="143"/>
    </location>
</feature>
<dbReference type="InterPro" id="IPR004143">
    <property type="entry name" value="BPL_LPL_catalytic"/>
</dbReference>
<name>A0A383BEZ3_9ZZZZ</name>
<evidence type="ECO:0000259" key="2">
    <source>
        <dbReference type="PROSITE" id="PS51733"/>
    </source>
</evidence>
<dbReference type="AlphaFoldDB" id="A0A383BEZ3"/>
<dbReference type="NCBIfam" id="TIGR00121">
    <property type="entry name" value="birA_ligase"/>
    <property type="match status" value="1"/>
</dbReference>
<keyword evidence="1" id="KW-0436">Ligase</keyword>
<protein>
    <recommendedName>
        <fullName evidence="2">BPL/LPL catalytic domain-containing protein</fullName>
    </recommendedName>
</protein>
<evidence type="ECO:0000313" key="3">
    <source>
        <dbReference type="EMBL" id="SVE18697.1"/>
    </source>
</evidence>
<dbReference type="CDD" id="cd16442">
    <property type="entry name" value="BPL"/>
    <property type="match status" value="1"/>
</dbReference>